<protein>
    <recommendedName>
        <fullName evidence="10">Olfactory receptor</fullName>
    </recommendedName>
</protein>
<feature type="transmembrane region" description="Helical" evidence="10">
    <location>
        <begin position="244"/>
        <end position="264"/>
    </location>
</feature>
<dbReference type="FunFam" id="1.20.1070.10:FF:000007">
    <property type="entry name" value="Olfactory receptor"/>
    <property type="match status" value="1"/>
</dbReference>
<keyword evidence="7 9" id="KW-0675">Receptor</keyword>
<dbReference type="PROSITE" id="PS50262">
    <property type="entry name" value="G_PROTEIN_RECEP_F1_2"/>
    <property type="match status" value="1"/>
</dbReference>
<dbReference type="STRING" id="9009.A0A226M837"/>
<dbReference type="OrthoDB" id="6130476at2759"/>
<dbReference type="GO" id="GO:0004984">
    <property type="term" value="F:olfactory receptor activity"/>
    <property type="evidence" value="ECO:0007669"/>
    <property type="project" value="InterPro"/>
</dbReference>
<dbReference type="PRINTS" id="PR00245">
    <property type="entry name" value="OLFACTORYR"/>
</dbReference>
<keyword evidence="6 10" id="KW-0472">Membrane</keyword>
<evidence type="ECO:0000256" key="6">
    <source>
        <dbReference type="ARBA" id="ARBA00023136"/>
    </source>
</evidence>
<keyword evidence="2 9" id="KW-0812">Transmembrane</keyword>
<dbReference type="PANTHER" id="PTHR48002">
    <property type="entry name" value="OLFACTORY RECEPTOR"/>
    <property type="match status" value="1"/>
</dbReference>
<dbReference type="GO" id="GO:0004930">
    <property type="term" value="F:G protein-coupled receptor activity"/>
    <property type="evidence" value="ECO:0007669"/>
    <property type="project" value="UniProtKB-KW"/>
</dbReference>
<dbReference type="Pfam" id="PF13853">
    <property type="entry name" value="7tm_4"/>
    <property type="match status" value="1"/>
</dbReference>
<proteinExistence type="inferred from homology"/>
<keyword evidence="13" id="KW-1185">Reference proteome</keyword>
<feature type="transmembrane region" description="Helical" evidence="10">
    <location>
        <begin position="140"/>
        <end position="164"/>
    </location>
</feature>
<evidence type="ECO:0000259" key="11">
    <source>
        <dbReference type="PROSITE" id="PS50262"/>
    </source>
</evidence>
<dbReference type="GO" id="GO:0005886">
    <property type="term" value="C:plasma membrane"/>
    <property type="evidence" value="ECO:0007669"/>
    <property type="project" value="UniProtKB-SubCell"/>
</dbReference>
<keyword evidence="8 9" id="KW-0807">Transducer</keyword>
<keyword evidence="10" id="KW-0716">Sensory transduction</keyword>
<evidence type="ECO:0000256" key="7">
    <source>
        <dbReference type="ARBA" id="ARBA00023170"/>
    </source>
</evidence>
<comment type="similarity">
    <text evidence="9">Belongs to the G-protein coupled receptor 1 family.</text>
</comment>
<dbReference type="PROSITE" id="PS00237">
    <property type="entry name" value="G_PROTEIN_RECEP_F1_1"/>
    <property type="match status" value="1"/>
</dbReference>
<dbReference type="PRINTS" id="PR00237">
    <property type="entry name" value="GPCRRHODOPSN"/>
</dbReference>
<keyword evidence="3 10" id="KW-0552">Olfaction</keyword>
<feature type="transmembrane region" description="Helical" evidence="10">
    <location>
        <begin position="98"/>
        <end position="120"/>
    </location>
</feature>
<dbReference type="InterPro" id="IPR000725">
    <property type="entry name" value="Olfact_rcpt"/>
</dbReference>
<keyword evidence="4 10" id="KW-1133">Transmembrane helix</keyword>
<evidence type="ECO:0000256" key="10">
    <source>
        <dbReference type="RuleBase" id="RU363047"/>
    </source>
</evidence>
<evidence type="ECO:0000256" key="9">
    <source>
        <dbReference type="RuleBase" id="RU000688"/>
    </source>
</evidence>
<sequence>MEHENSTVVREFVLLGLSHTRKVQPVLFFFLLLFYVTVLPSNILLILTVQRDSKLGSAMHFFLVNLAFLDICYCSVTLPKMLADLFSNPQTIAYNACMAQLLFLHFLGAAEMFLLLAMAYDRYVAICKPLRYTVLVNRTVCHVLVGASWGGGFLHGIIVFALTIKLPFCGLNILDNFFCDVRQLAKLACANTYTVELLMFLNNGIVIVTCFVLLLISYTVLLLKLQTHSTKAKKKITSTCVSHIVVVFVTFGPAIYIYVLPFQAVSVEKVVALFHTVIFPLTNPIIYTLCNKEIKSSMWKLVCKYLLQCRLFKKYSEVNK</sequence>
<dbReference type="AlphaFoldDB" id="A0A226M837"/>
<comment type="caution">
    <text evidence="12">The sequence shown here is derived from an EMBL/GenBank/DDBJ whole genome shotgun (WGS) entry which is preliminary data.</text>
</comment>
<name>A0A226M837_CALSU</name>
<keyword evidence="10" id="KW-1003">Cell membrane</keyword>
<dbReference type="Proteomes" id="UP000198323">
    <property type="component" value="Unassembled WGS sequence"/>
</dbReference>
<evidence type="ECO:0000256" key="8">
    <source>
        <dbReference type="ARBA" id="ARBA00023224"/>
    </source>
</evidence>
<comment type="subcellular location">
    <subcellularLocation>
        <location evidence="10">Cell membrane</location>
        <topology evidence="10">Multi-pass membrane protein</topology>
    </subcellularLocation>
    <subcellularLocation>
        <location evidence="1">Membrane</location>
        <topology evidence="1">Multi-pass membrane protein</topology>
    </subcellularLocation>
</comment>
<dbReference type="EMBL" id="MCFN01013274">
    <property type="protein sequence ID" value="OXB51477.1"/>
    <property type="molecule type" value="Genomic_DNA"/>
</dbReference>
<evidence type="ECO:0000256" key="4">
    <source>
        <dbReference type="ARBA" id="ARBA00022989"/>
    </source>
</evidence>
<gene>
    <name evidence="12" type="ORF">ASZ78_009037</name>
</gene>
<evidence type="ECO:0000256" key="2">
    <source>
        <dbReference type="ARBA" id="ARBA00022692"/>
    </source>
</evidence>
<feature type="transmembrane region" description="Helical" evidence="10">
    <location>
        <begin position="26"/>
        <end position="47"/>
    </location>
</feature>
<evidence type="ECO:0000256" key="5">
    <source>
        <dbReference type="ARBA" id="ARBA00023040"/>
    </source>
</evidence>
<feature type="transmembrane region" description="Helical" evidence="10">
    <location>
        <begin position="270"/>
        <end position="290"/>
    </location>
</feature>
<accession>A0A226M837</accession>
<feature type="transmembrane region" description="Helical" evidence="10">
    <location>
        <begin position="200"/>
        <end position="223"/>
    </location>
</feature>
<feature type="transmembrane region" description="Helical" evidence="10">
    <location>
        <begin position="59"/>
        <end position="78"/>
    </location>
</feature>
<keyword evidence="5 9" id="KW-0297">G-protein coupled receptor</keyword>
<evidence type="ECO:0000313" key="12">
    <source>
        <dbReference type="EMBL" id="OXB51477.1"/>
    </source>
</evidence>
<evidence type="ECO:0000313" key="13">
    <source>
        <dbReference type="Proteomes" id="UP000198323"/>
    </source>
</evidence>
<dbReference type="InterPro" id="IPR017452">
    <property type="entry name" value="GPCR_Rhodpsn_7TM"/>
</dbReference>
<feature type="domain" description="G-protein coupled receptors family 1 profile" evidence="11">
    <location>
        <begin position="41"/>
        <end position="287"/>
    </location>
</feature>
<dbReference type="Gene3D" id="1.20.1070.10">
    <property type="entry name" value="Rhodopsin 7-helix transmembrane proteins"/>
    <property type="match status" value="1"/>
</dbReference>
<evidence type="ECO:0000256" key="3">
    <source>
        <dbReference type="ARBA" id="ARBA00022725"/>
    </source>
</evidence>
<dbReference type="InterPro" id="IPR050427">
    <property type="entry name" value="Olfactory_Receptors"/>
</dbReference>
<dbReference type="SUPFAM" id="SSF81321">
    <property type="entry name" value="Family A G protein-coupled receptor-like"/>
    <property type="match status" value="1"/>
</dbReference>
<organism evidence="12 13">
    <name type="scientific">Callipepla squamata</name>
    <name type="common">Scaled quail</name>
    <dbReference type="NCBI Taxonomy" id="9009"/>
    <lineage>
        <taxon>Eukaryota</taxon>
        <taxon>Metazoa</taxon>
        <taxon>Chordata</taxon>
        <taxon>Craniata</taxon>
        <taxon>Vertebrata</taxon>
        <taxon>Euteleostomi</taxon>
        <taxon>Archelosauria</taxon>
        <taxon>Archosauria</taxon>
        <taxon>Dinosauria</taxon>
        <taxon>Saurischia</taxon>
        <taxon>Theropoda</taxon>
        <taxon>Coelurosauria</taxon>
        <taxon>Aves</taxon>
        <taxon>Neognathae</taxon>
        <taxon>Galloanserae</taxon>
        <taxon>Galliformes</taxon>
        <taxon>Odontophoridae</taxon>
        <taxon>Callipepla</taxon>
    </lineage>
</organism>
<dbReference type="InterPro" id="IPR000276">
    <property type="entry name" value="GPCR_Rhodpsn"/>
</dbReference>
<evidence type="ECO:0000256" key="1">
    <source>
        <dbReference type="ARBA" id="ARBA00004141"/>
    </source>
</evidence>
<reference evidence="12 13" key="1">
    <citation type="submission" date="2016-07" db="EMBL/GenBank/DDBJ databases">
        <title>Disparate Historic Effective Population Sizes Predicted by Modern Levels of Genome Diversity for the Scaled Quail (Callipepla squamata) and the Northern Bobwhite (Colinus virginianus): Inferences from First and Second Generation Draft Genome Assemblies for Sympatric New World Quail.</title>
        <authorList>
            <person name="Oldeschulte D.L."/>
            <person name="Halley Y.A."/>
            <person name="Bhattarai E.K."/>
            <person name="Brashear W.A."/>
            <person name="Hill J."/>
            <person name="Metz R.P."/>
            <person name="Johnson C.D."/>
            <person name="Rollins D."/>
            <person name="Peterson M.J."/>
            <person name="Bickhart D.M."/>
            <person name="Decker J.E."/>
            <person name="Seabury C.M."/>
        </authorList>
    </citation>
    <scope>NUCLEOTIDE SEQUENCE [LARGE SCALE GENOMIC DNA]</scope>
    <source>
        <strain evidence="12 13">Texas</strain>
        <tissue evidence="12">Leg muscle</tissue>
    </source>
</reference>